<evidence type="ECO:0000256" key="3">
    <source>
        <dbReference type="ARBA" id="ARBA00022989"/>
    </source>
</evidence>
<evidence type="ECO:0000313" key="8">
    <source>
        <dbReference type="EMBL" id="CAF4593539.1"/>
    </source>
</evidence>
<dbReference type="AlphaFoldDB" id="A0A816EPT6"/>
<gene>
    <name evidence="7" type="ORF">GPM918_LOCUS45751</name>
    <name evidence="8" type="ORF">SRO942_LOCUS48591</name>
</gene>
<dbReference type="GO" id="GO:0016020">
    <property type="term" value="C:membrane"/>
    <property type="evidence" value="ECO:0007669"/>
    <property type="project" value="UniProtKB-SubCell"/>
</dbReference>
<feature type="transmembrane region" description="Helical" evidence="5">
    <location>
        <begin position="30"/>
        <end position="52"/>
    </location>
</feature>
<comment type="subcellular location">
    <subcellularLocation>
        <location evidence="1">Membrane</location>
        <topology evidence="1">Multi-pass membrane protein</topology>
    </subcellularLocation>
</comment>
<dbReference type="InterPro" id="IPR037185">
    <property type="entry name" value="EmrE-like"/>
</dbReference>
<feature type="domain" description="Sugar phosphate transporter" evidence="6">
    <location>
        <begin position="6"/>
        <end position="103"/>
    </location>
</feature>
<name>A0A816EPT6_9BILA</name>
<evidence type="ECO:0000313" key="9">
    <source>
        <dbReference type="Proteomes" id="UP000663829"/>
    </source>
</evidence>
<evidence type="ECO:0000256" key="2">
    <source>
        <dbReference type="ARBA" id="ARBA00022692"/>
    </source>
</evidence>
<dbReference type="SUPFAM" id="SSF103481">
    <property type="entry name" value="Multidrug resistance efflux transporter EmrE"/>
    <property type="match status" value="1"/>
</dbReference>
<sequence length="130" mass="14741">VYQVPLSAMVLLPFDLIIEKLSFFTSSMTLNSMIVISLSGFLVFIVNISLCWVIKNTSPLTFNVIRHIRTIVVLLGSVVRFEEHLNFKQSIGMTLTLFGLIAYTFVKMKELNQLPCILFNSNVQQLQAII</sequence>
<dbReference type="OrthoDB" id="5547497at2759"/>
<dbReference type="InterPro" id="IPR004853">
    <property type="entry name" value="Sugar_P_trans_dom"/>
</dbReference>
<dbReference type="Proteomes" id="UP000681722">
    <property type="component" value="Unassembled WGS sequence"/>
</dbReference>
<feature type="non-terminal residue" evidence="7">
    <location>
        <position position="1"/>
    </location>
</feature>
<dbReference type="Proteomes" id="UP000663829">
    <property type="component" value="Unassembled WGS sequence"/>
</dbReference>
<dbReference type="PANTHER" id="PTHR11132">
    <property type="entry name" value="SOLUTE CARRIER FAMILY 35"/>
    <property type="match status" value="1"/>
</dbReference>
<keyword evidence="3 5" id="KW-1133">Transmembrane helix</keyword>
<evidence type="ECO:0000259" key="6">
    <source>
        <dbReference type="Pfam" id="PF03151"/>
    </source>
</evidence>
<dbReference type="InterPro" id="IPR050186">
    <property type="entry name" value="TPT_transporter"/>
</dbReference>
<dbReference type="EMBL" id="CAJOBC010125597">
    <property type="protein sequence ID" value="CAF4593539.1"/>
    <property type="molecule type" value="Genomic_DNA"/>
</dbReference>
<organism evidence="7 9">
    <name type="scientific">Didymodactylos carnosus</name>
    <dbReference type="NCBI Taxonomy" id="1234261"/>
    <lineage>
        <taxon>Eukaryota</taxon>
        <taxon>Metazoa</taxon>
        <taxon>Spiralia</taxon>
        <taxon>Gnathifera</taxon>
        <taxon>Rotifera</taxon>
        <taxon>Eurotatoria</taxon>
        <taxon>Bdelloidea</taxon>
        <taxon>Philodinida</taxon>
        <taxon>Philodinidae</taxon>
        <taxon>Didymodactylos</taxon>
    </lineage>
</organism>
<keyword evidence="2 5" id="KW-0812">Transmembrane</keyword>
<accession>A0A816EPT6</accession>
<keyword evidence="4 5" id="KW-0472">Membrane</keyword>
<dbReference type="Pfam" id="PF03151">
    <property type="entry name" value="TPT"/>
    <property type="match status" value="1"/>
</dbReference>
<keyword evidence="9" id="KW-1185">Reference proteome</keyword>
<evidence type="ECO:0000256" key="5">
    <source>
        <dbReference type="SAM" id="Phobius"/>
    </source>
</evidence>
<evidence type="ECO:0000256" key="1">
    <source>
        <dbReference type="ARBA" id="ARBA00004141"/>
    </source>
</evidence>
<proteinExistence type="predicted"/>
<protein>
    <recommendedName>
        <fullName evidence="6">Sugar phosphate transporter domain-containing protein</fullName>
    </recommendedName>
</protein>
<reference evidence="7" key="1">
    <citation type="submission" date="2021-02" db="EMBL/GenBank/DDBJ databases">
        <authorList>
            <person name="Nowell W R."/>
        </authorList>
    </citation>
    <scope>NUCLEOTIDE SEQUENCE</scope>
</reference>
<evidence type="ECO:0000313" key="7">
    <source>
        <dbReference type="EMBL" id="CAF1655894.1"/>
    </source>
</evidence>
<comment type="caution">
    <text evidence="7">The sequence shown here is derived from an EMBL/GenBank/DDBJ whole genome shotgun (WGS) entry which is preliminary data.</text>
</comment>
<evidence type="ECO:0000256" key="4">
    <source>
        <dbReference type="ARBA" id="ARBA00023136"/>
    </source>
</evidence>
<dbReference type="EMBL" id="CAJNOQ010053509">
    <property type="protein sequence ID" value="CAF1655894.1"/>
    <property type="molecule type" value="Genomic_DNA"/>
</dbReference>